<feature type="domain" description="Glycosyltransferase 2-like" evidence="5">
    <location>
        <begin position="14"/>
        <end position="137"/>
    </location>
</feature>
<protein>
    <submittedName>
        <fullName evidence="6">Glycosyltransferase involved in cell wall biosynthesis</fullName>
    </submittedName>
</protein>
<dbReference type="GO" id="GO:0016757">
    <property type="term" value="F:glycosyltransferase activity"/>
    <property type="evidence" value="ECO:0007669"/>
    <property type="project" value="UniProtKB-KW"/>
</dbReference>
<evidence type="ECO:0000256" key="1">
    <source>
        <dbReference type="ARBA" id="ARBA00004776"/>
    </source>
</evidence>
<proteinExistence type="inferred from homology"/>
<keyword evidence="4 6" id="KW-0808">Transferase</keyword>
<dbReference type="PANTHER" id="PTHR43179:SF12">
    <property type="entry name" value="GALACTOFURANOSYLTRANSFERASE GLFT2"/>
    <property type="match status" value="1"/>
</dbReference>
<dbReference type="RefSeq" id="WP_179532789.1">
    <property type="nucleotide sequence ID" value="NZ_BAAAPP010000001.1"/>
</dbReference>
<sequence length="307" mass="33238">MTTPPPIDHPDVDVVVATHARPELVRRTLEAIGAQRYPGRIRTVVVHDREPVDPTLADTTPDRSVVVMANDRRPGLAGSRNCGVLAGHAPLVAFCDDDDTWRPDKLRRQVEALRTSAAPTVVTGIEIGFRGTRTVRVPTADELTVPVLVRRRVMAAHPSTVLVRRDALLGPIGLVDESIPGGYGEDYDWMLRAAEHGGVAVVPAPLVDVRWGGSQFARDWAVIVEALDHLLAKHPAFARDRRALGRIRGQQAFALAAMRAPGGLRAAVRTLGIAPGERRGYLATAVALHLLSPDRVLDLANRHGRGI</sequence>
<dbReference type="PANTHER" id="PTHR43179">
    <property type="entry name" value="RHAMNOSYLTRANSFERASE WBBL"/>
    <property type="match status" value="1"/>
</dbReference>
<evidence type="ECO:0000313" key="6">
    <source>
        <dbReference type="EMBL" id="NYI12208.1"/>
    </source>
</evidence>
<evidence type="ECO:0000256" key="2">
    <source>
        <dbReference type="ARBA" id="ARBA00006739"/>
    </source>
</evidence>
<keyword evidence="3" id="KW-0328">Glycosyltransferase</keyword>
<dbReference type="Proteomes" id="UP000537326">
    <property type="component" value="Unassembled WGS sequence"/>
</dbReference>
<organism evidence="6 7">
    <name type="scientific">Nocardioides marinus</name>
    <dbReference type="NCBI Taxonomy" id="374514"/>
    <lineage>
        <taxon>Bacteria</taxon>
        <taxon>Bacillati</taxon>
        <taxon>Actinomycetota</taxon>
        <taxon>Actinomycetes</taxon>
        <taxon>Propionibacteriales</taxon>
        <taxon>Nocardioidaceae</taxon>
        <taxon>Nocardioides</taxon>
    </lineage>
</organism>
<reference evidence="6 7" key="1">
    <citation type="submission" date="2020-07" db="EMBL/GenBank/DDBJ databases">
        <title>Sequencing the genomes of 1000 actinobacteria strains.</title>
        <authorList>
            <person name="Klenk H.-P."/>
        </authorList>
    </citation>
    <scope>NUCLEOTIDE SEQUENCE [LARGE SCALE GENOMIC DNA]</scope>
    <source>
        <strain evidence="6 7">DSM 18248</strain>
    </source>
</reference>
<evidence type="ECO:0000256" key="3">
    <source>
        <dbReference type="ARBA" id="ARBA00022676"/>
    </source>
</evidence>
<evidence type="ECO:0000259" key="5">
    <source>
        <dbReference type="Pfam" id="PF00535"/>
    </source>
</evidence>
<comment type="similarity">
    <text evidence="2">Belongs to the glycosyltransferase 2 family.</text>
</comment>
<dbReference type="Gene3D" id="3.90.550.10">
    <property type="entry name" value="Spore Coat Polysaccharide Biosynthesis Protein SpsA, Chain A"/>
    <property type="match status" value="1"/>
</dbReference>
<dbReference type="EMBL" id="JACBZI010000001">
    <property type="protein sequence ID" value="NYI12208.1"/>
    <property type="molecule type" value="Genomic_DNA"/>
</dbReference>
<comment type="pathway">
    <text evidence="1">Cell wall biogenesis; cell wall polysaccharide biosynthesis.</text>
</comment>
<evidence type="ECO:0000313" key="7">
    <source>
        <dbReference type="Proteomes" id="UP000537326"/>
    </source>
</evidence>
<comment type="caution">
    <text evidence="6">The sequence shown here is derived from an EMBL/GenBank/DDBJ whole genome shotgun (WGS) entry which is preliminary data.</text>
</comment>
<dbReference type="InterPro" id="IPR029044">
    <property type="entry name" value="Nucleotide-diphossugar_trans"/>
</dbReference>
<dbReference type="SUPFAM" id="SSF53448">
    <property type="entry name" value="Nucleotide-diphospho-sugar transferases"/>
    <property type="match status" value="1"/>
</dbReference>
<name>A0A7Y9YHC2_9ACTN</name>
<dbReference type="AlphaFoldDB" id="A0A7Y9YHC2"/>
<keyword evidence="7" id="KW-1185">Reference proteome</keyword>
<evidence type="ECO:0000256" key="4">
    <source>
        <dbReference type="ARBA" id="ARBA00022679"/>
    </source>
</evidence>
<gene>
    <name evidence="6" type="ORF">BKA05_003723</name>
</gene>
<accession>A0A7Y9YHC2</accession>
<dbReference type="Pfam" id="PF00535">
    <property type="entry name" value="Glycos_transf_2"/>
    <property type="match status" value="1"/>
</dbReference>
<dbReference type="InterPro" id="IPR001173">
    <property type="entry name" value="Glyco_trans_2-like"/>
</dbReference>
<dbReference type="CDD" id="cd00761">
    <property type="entry name" value="Glyco_tranf_GTA_type"/>
    <property type="match status" value="1"/>
</dbReference>